<evidence type="ECO:0000256" key="10">
    <source>
        <dbReference type="ARBA" id="ARBA00048988"/>
    </source>
</evidence>
<feature type="domain" description="UvrD-like helicase C-terminal" evidence="14">
    <location>
        <begin position="286"/>
        <end position="575"/>
    </location>
</feature>
<gene>
    <name evidence="11" type="primary">rep</name>
    <name evidence="15" type="ORF">PHACT_09525</name>
</gene>
<keyword evidence="6 11" id="KW-0067">ATP-binding</keyword>
<dbReference type="Gene3D" id="1.10.10.160">
    <property type="match status" value="1"/>
</dbReference>
<evidence type="ECO:0000256" key="9">
    <source>
        <dbReference type="ARBA" id="ARBA00034617"/>
    </source>
</evidence>
<evidence type="ECO:0000256" key="4">
    <source>
        <dbReference type="ARBA" id="ARBA00022801"/>
    </source>
</evidence>
<dbReference type="PROSITE" id="PS51198">
    <property type="entry name" value="UVRD_HELICASE_ATP_BIND"/>
    <property type="match status" value="1"/>
</dbReference>
<keyword evidence="16" id="KW-1185">Reference proteome</keyword>
<evidence type="ECO:0000256" key="3">
    <source>
        <dbReference type="ARBA" id="ARBA00022741"/>
    </source>
</evidence>
<keyword evidence="2 11" id="KW-0235">DNA replication</keyword>
<dbReference type="PROSITE" id="PS51217">
    <property type="entry name" value="UVRD_HELICASE_CTER"/>
    <property type="match status" value="1"/>
</dbReference>
<dbReference type="InterPro" id="IPR014017">
    <property type="entry name" value="DNA_helicase_UvrD-like_C"/>
</dbReference>
<evidence type="ECO:0000256" key="7">
    <source>
        <dbReference type="ARBA" id="ARBA00023125"/>
    </source>
</evidence>
<comment type="function">
    <text evidence="11">Rep helicase is a single-stranded DNA-dependent ATPase involved in DNA replication; it can initiate unwinding at a nick in the DNA. It binds to the single-stranded DNA and acts in a progressive fashion along the DNA in the 3' to 5' direction.</text>
</comment>
<proteinExistence type="inferred from homology"/>
<dbReference type="CDD" id="cd17932">
    <property type="entry name" value="DEXQc_UvrD"/>
    <property type="match status" value="1"/>
</dbReference>
<dbReference type="InterPro" id="IPR005752">
    <property type="entry name" value="Helicase_Rep"/>
</dbReference>
<evidence type="ECO:0000256" key="6">
    <source>
        <dbReference type="ARBA" id="ARBA00022840"/>
    </source>
</evidence>
<dbReference type="InterPro" id="IPR014016">
    <property type="entry name" value="UvrD-like_ATP-bd"/>
</dbReference>
<dbReference type="Pfam" id="PF00580">
    <property type="entry name" value="UvrD-helicase"/>
    <property type="match status" value="1"/>
</dbReference>
<dbReference type="GO" id="GO:0006260">
    <property type="term" value="P:DNA replication"/>
    <property type="evidence" value="ECO:0007669"/>
    <property type="project" value="UniProtKB-UniRule"/>
</dbReference>
<evidence type="ECO:0000256" key="5">
    <source>
        <dbReference type="ARBA" id="ARBA00022806"/>
    </source>
</evidence>
<evidence type="ECO:0000313" key="16">
    <source>
        <dbReference type="Proteomes" id="UP000175669"/>
    </source>
</evidence>
<comment type="catalytic activity">
    <reaction evidence="9 11">
        <text>Couples ATP hydrolysis with the unwinding of duplex DNA by translocating in the 3'-5' direction.</text>
        <dbReference type="EC" id="5.6.2.4"/>
    </reaction>
</comment>
<comment type="catalytic activity">
    <reaction evidence="10 11">
        <text>ATP + H2O = ADP + phosphate + H(+)</text>
        <dbReference type="Rhea" id="RHEA:13065"/>
        <dbReference type="ChEBI" id="CHEBI:15377"/>
        <dbReference type="ChEBI" id="CHEBI:15378"/>
        <dbReference type="ChEBI" id="CHEBI:30616"/>
        <dbReference type="ChEBI" id="CHEBI:43474"/>
        <dbReference type="ChEBI" id="CHEBI:456216"/>
        <dbReference type="EC" id="5.6.2.4"/>
    </reaction>
</comment>
<dbReference type="Gene3D" id="1.10.486.10">
    <property type="entry name" value="PCRA, domain 4"/>
    <property type="match status" value="1"/>
</dbReference>
<dbReference type="InterPro" id="IPR013986">
    <property type="entry name" value="DExx_box_DNA_helicase_dom_sf"/>
</dbReference>
<dbReference type="GO" id="GO:0043138">
    <property type="term" value="F:3'-5' DNA helicase activity"/>
    <property type="evidence" value="ECO:0007669"/>
    <property type="project" value="UniProtKB-UniRule"/>
</dbReference>
<keyword evidence="5 11" id="KW-0347">Helicase</keyword>
<dbReference type="InterPro" id="IPR000212">
    <property type="entry name" value="DNA_helicase_UvrD/REP"/>
</dbReference>
<dbReference type="GO" id="GO:0016887">
    <property type="term" value="F:ATP hydrolysis activity"/>
    <property type="evidence" value="ECO:0007669"/>
    <property type="project" value="RHEA"/>
</dbReference>
<evidence type="ECO:0000313" key="15">
    <source>
        <dbReference type="EMBL" id="OFE13352.1"/>
    </source>
</evidence>
<organism evidence="15 16">
    <name type="scientific">Pseudohongiella acticola</name>
    <dbReference type="NCBI Taxonomy" id="1524254"/>
    <lineage>
        <taxon>Bacteria</taxon>
        <taxon>Pseudomonadati</taxon>
        <taxon>Pseudomonadota</taxon>
        <taxon>Gammaproteobacteria</taxon>
        <taxon>Pseudomonadales</taxon>
        <taxon>Pseudohongiellaceae</taxon>
        <taxon>Pseudohongiella</taxon>
    </lineage>
</organism>
<dbReference type="GO" id="GO:0000725">
    <property type="term" value="P:recombinational repair"/>
    <property type="evidence" value="ECO:0007669"/>
    <property type="project" value="TreeGrafter"/>
</dbReference>
<evidence type="ECO:0000256" key="11">
    <source>
        <dbReference type="HAMAP-Rule" id="MF_01920"/>
    </source>
</evidence>
<keyword evidence="3 11" id="KW-0547">Nucleotide-binding</keyword>
<accession>A0A1E8CM36</accession>
<dbReference type="PANTHER" id="PTHR11070">
    <property type="entry name" value="UVRD / RECB / PCRA DNA HELICASE FAMILY MEMBER"/>
    <property type="match status" value="1"/>
</dbReference>
<dbReference type="AlphaFoldDB" id="A0A1E8CM36"/>
<evidence type="ECO:0000256" key="2">
    <source>
        <dbReference type="ARBA" id="ARBA00022705"/>
    </source>
</evidence>
<dbReference type="SUPFAM" id="SSF52540">
    <property type="entry name" value="P-loop containing nucleoside triphosphate hydrolases"/>
    <property type="match status" value="1"/>
</dbReference>
<evidence type="ECO:0000256" key="12">
    <source>
        <dbReference type="PROSITE-ProRule" id="PRU00560"/>
    </source>
</evidence>
<feature type="binding site" evidence="11">
    <location>
        <position position="283"/>
    </location>
    <ligand>
        <name>ATP</name>
        <dbReference type="ChEBI" id="CHEBI:30616"/>
    </ligand>
</feature>
<dbReference type="OrthoDB" id="9806690at2"/>
<keyword evidence="4 11" id="KW-0378">Hydrolase</keyword>
<evidence type="ECO:0000256" key="8">
    <source>
        <dbReference type="ARBA" id="ARBA00023235"/>
    </source>
</evidence>
<dbReference type="Pfam" id="PF13361">
    <property type="entry name" value="UvrD_C"/>
    <property type="match status" value="1"/>
</dbReference>
<dbReference type="GO" id="GO:0003697">
    <property type="term" value="F:single-stranded DNA binding"/>
    <property type="evidence" value="ECO:0007669"/>
    <property type="project" value="UniProtKB-UniRule"/>
</dbReference>
<dbReference type="NCBIfam" id="TIGR01074">
    <property type="entry name" value="rep"/>
    <property type="match status" value="1"/>
</dbReference>
<evidence type="ECO:0000259" key="13">
    <source>
        <dbReference type="PROSITE" id="PS51198"/>
    </source>
</evidence>
<feature type="binding site" evidence="12">
    <location>
        <begin position="23"/>
        <end position="30"/>
    </location>
    <ligand>
        <name>ATP</name>
        <dbReference type="ChEBI" id="CHEBI:30616"/>
    </ligand>
</feature>
<comment type="subunit">
    <text evidence="11">Homodimer.</text>
</comment>
<name>A0A1E8CM36_9GAMM</name>
<sequence>MNKLNPRQKEAVRYIGSPLLVLAGAGSGKTSVITQKISYLINQCGIAAHKIVAVTFTNKAAREMKERVGRLLRSNAEGASPRGLTIATFHHLGLTIIRHELRHVGLKSGFSIFDSQDALALLKSLMLKEQEVDEARLRTIQNQISDWKNDLLLPPQALAGAQDPETVFAARVYEEYQRHLRAFNAVDFDDLILIPATLFQDKPAVLERWQNRVHYLLVDEYQDTNTSQYLLVKLLVGPRNGLTVVGDDDQSIYAWRGARPENMLELQSDYPNLKVIKLEQNYRSSNIILQAANTLIANNPHIYDKSLWSELGLGEPMRVLAVSDQDTEAERICTEILSLCVHKQLKFGDFAVLYRGNHQARLLEIKLQAHQIPYQLSGGTSFFSRAEIKDIMAYLRLLINADDDNAFLRIINTPRRKIGPSILETLGTYANERGVSLMAACDEIGLEQTMPPPQIDKLRRFSHWLQGVARNCQQNDPIKAIREMISDIDYEGWLHQNSATPNAAERSIGNIQMLVESLAKSLRSAAENSDSDALSEADNIEAAINKLILRDLLERQEDDAVENQVQLMTLHAAKGLEFPWVFIMGMEEELLPHRNSIENDDIEEERRLAYVGITRAQRGLVFTLTKKRKLFGEVISCTPSRFLEELPQDNLQWEGRGDSTPEQKKQKGLDALAGLRELLGG</sequence>
<dbReference type="GO" id="GO:0005829">
    <property type="term" value="C:cytosol"/>
    <property type="evidence" value="ECO:0007669"/>
    <property type="project" value="TreeGrafter"/>
</dbReference>
<dbReference type="Proteomes" id="UP000175669">
    <property type="component" value="Unassembled WGS sequence"/>
</dbReference>
<evidence type="ECO:0000259" key="14">
    <source>
        <dbReference type="PROSITE" id="PS51217"/>
    </source>
</evidence>
<dbReference type="EMBL" id="MASR01000001">
    <property type="protein sequence ID" value="OFE13352.1"/>
    <property type="molecule type" value="Genomic_DNA"/>
</dbReference>
<dbReference type="InterPro" id="IPR027417">
    <property type="entry name" value="P-loop_NTPase"/>
</dbReference>
<dbReference type="EC" id="5.6.2.4" evidence="11"/>
<dbReference type="Gene3D" id="3.40.50.300">
    <property type="entry name" value="P-loop containing nucleotide triphosphate hydrolases"/>
    <property type="match status" value="2"/>
</dbReference>
<keyword evidence="7 11" id="KW-0238">DNA-binding</keyword>
<dbReference type="GO" id="GO:0005524">
    <property type="term" value="F:ATP binding"/>
    <property type="evidence" value="ECO:0007669"/>
    <property type="project" value="UniProtKB-UniRule"/>
</dbReference>
<evidence type="ECO:0000256" key="1">
    <source>
        <dbReference type="ARBA" id="ARBA00009922"/>
    </source>
</evidence>
<comment type="caution">
    <text evidence="15">The sequence shown here is derived from an EMBL/GenBank/DDBJ whole genome shotgun (WGS) entry which is preliminary data.</text>
</comment>
<comment type="similarity">
    <text evidence="1 11">Belongs to the helicase family. UvrD subfamily.</text>
</comment>
<keyword evidence="8 11" id="KW-0413">Isomerase</keyword>
<protein>
    <recommendedName>
        <fullName evidence="11">ATP-dependent DNA helicase Rep</fullName>
        <ecNumber evidence="11">5.6.2.4</ecNumber>
    </recommendedName>
    <alternativeName>
        <fullName evidence="11">DNA 3'-5' helicase Rep</fullName>
    </alternativeName>
</protein>
<dbReference type="STRING" id="1524254.PHACT_09525"/>
<reference evidence="16" key="1">
    <citation type="submission" date="2016-07" db="EMBL/GenBank/DDBJ databases">
        <authorList>
            <person name="Florea S."/>
            <person name="Webb J.S."/>
            <person name="Jaromczyk J."/>
            <person name="Schardl C.L."/>
        </authorList>
    </citation>
    <scope>NUCLEOTIDE SEQUENCE [LARGE SCALE GENOMIC DNA]</scope>
    <source>
        <strain evidence="16">KCTC 42131</strain>
    </source>
</reference>
<dbReference type="HAMAP" id="MF_01920">
    <property type="entry name" value="Helicase_Rep"/>
    <property type="match status" value="1"/>
</dbReference>
<dbReference type="PANTHER" id="PTHR11070:SF64">
    <property type="entry name" value="ATP-DEPENDENT DNA HELICASE REP"/>
    <property type="match status" value="1"/>
</dbReference>
<feature type="domain" description="UvrD-like helicase ATP-binding" evidence="13">
    <location>
        <begin position="2"/>
        <end position="285"/>
    </location>
</feature>
<dbReference type="RefSeq" id="WP_070117341.1">
    <property type="nucleotide sequence ID" value="NZ_MASR01000001.1"/>
</dbReference>